<dbReference type="AlphaFoldDB" id="A0A2H0LMY4"/>
<reference evidence="2 3" key="1">
    <citation type="submission" date="2017-09" db="EMBL/GenBank/DDBJ databases">
        <title>Depth-based differentiation of microbial function through sediment-hosted aquifers and enrichment of novel symbionts in the deep terrestrial subsurface.</title>
        <authorList>
            <person name="Probst A.J."/>
            <person name="Ladd B."/>
            <person name="Jarett J.K."/>
            <person name="Geller-Mcgrath D.E."/>
            <person name="Sieber C.M."/>
            <person name="Emerson J.B."/>
            <person name="Anantharaman K."/>
            <person name="Thomas B.C."/>
            <person name="Malmstrom R."/>
            <person name="Stieglmeier M."/>
            <person name="Klingl A."/>
            <person name="Woyke T."/>
            <person name="Ryan C.M."/>
            <person name="Banfield J.F."/>
        </authorList>
    </citation>
    <scope>NUCLEOTIDE SEQUENCE [LARGE SCALE GENOMIC DNA]</scope>
    <source>
        <strain evidence="2">CG11_big_fil_rev_8_21_14_0_20_45_26</strain>
    </source>
</reference>
<sequence length="67" mass="7624">MSLIYFHIFLMSVAVVFAGGFGLWEAQLFQRSHQTLDLVTAVSSVILGIGILIYLIWFIRKKKPAMH</sequence>
<dbReference type="Proteomes" id="UP000230859">
    <property type="component" value="Unassembled WGS sequence"/>
</dbReference>
<feature type="transmembrane region" description="Helical" evidence="1">
    <location>
        <begin position="36"/>
        <end position="59"/>
    </location>
</feature>
<accession>A0A2H0LMY4</accession>
<name>A0A2H0LMY4_9BACT</name>
<comment type="caution">
    <text evidence="2">The sequence shown here is derived from an EMBL/GenBank/DDBJ whole genome shotgun (WGS) entry which is preliminary data.</text>
</comment>
<keyword evidence="1" id="KW-1133">Transmembrane helix</keyword>
<evidence type="ECO:0000313" key="2">
    <source>
        <dbReference type="EMBL" id="PIQ85793.1"/>
    </source>
</evidence>
<evidence type="ECO:0000313" key="3">
    <source>
        <dbReference type="Proteomes" id="UP000230859"/>
    </source>
</evidence>
<organism evidence="2 3">
    <name type="scientific">Candidatus Abzuiibacterium crystallinum</name>
    <dbReference type="NCBI Taxonomy" id="1974748"/>
    <lineage>
        <taxon>Bacteria</taxon>
        <taxon>Pseudomonadati</taxon>
        <taxon>Candidatus Omnitrophota</taxon>
        <taxon>Candidatus Abzuiibacterium</taxon>
    </lineage>
</organism>
<evidence type="ECO:0000256" key="1">
    <source>
        <dbReference type="SAM" id="Phobius"/>
    </source>
</evidence>
<feature type="transmembrane region" description="Helical" evidence="1">
    <location>
        <begin position="6"/>
        <end position="24"/>
    </location>
</feature>
<dbReference type="EMBL" id="PCVY01000060">
    <property type="protein sequence ID" value="PIQ85793.1"/>
    <property type="molecule type" value="Genomic_DNA"/>
</dbReference>
<gene>
    <name evidence="2" type="ORF">COV74_07175</name>
</gene>
<protein>
    <submittedName>
        <fullName evidence="2">Uncharacterized protein</fullName>
    </submittedName>
</protein>
<keyword evidence="1" id="KW-0472">Membrane</keyword>
<proteinExistence type="predicted"/>
<keyword evidence="1" id="KW-0812">Transmembrane</keyword>